<dbReference type="PANTHER" id="PTHR30411">
    <property type="entry name" value="CYTOPLASMIC PROTEIN"/>
    <property type="match status" value="1"/>
</dbReference>
<dbReference type="PANTHER" id="PTHR30411:SF1">
    <property type="entry name" value="CYTOPLASMIC PROTEIN"/>
    <property type="match status" value="1"/>
</dbReference>
<dbReference type="EMBL" id="MATO01000049">
    <property type="protein sequence ID" value="OCS88928.1"/>
    <property type="molecule type" value="Genomic_DNA"/>
</dbReference>
<gene>
    <name evidence="2" type="ORF">A6K76_13320</name>
</gene>
<comment type="caution">
    <text evidence="2">The sequence shown here is derived from an EMBL/GenBank/DDBJ whole genome shotgun (WGS) entry which is preliminary data.</text>
</comment>
<protein>
    <submittedName>
        <fullName evidence="2">EBSC protein</fullName>
    </submittedName>
</protein>
<evidence type="ECO:0000259" key="1">
    <source>
        <dbReference type="Pfam" id="PF04073"/>
    </source>
</evidence>
<dbReference type="InterPro" id="IPR007214">
    <property type="entry name" value="YbaK/aa-tRNA-synth-assoc-dom"/>
</dbReference>
<dbReference type="RefSeq" id="WP_066465501.1">
    <property type="nucleotide sequence ID" value="NZ_MATO01000049.1"/>
</dbReference>
<organism evidence="2 3">
    <name type="scientific">Caryophanon latum</name>
    <dbReference type="NCBI Taxonomy" id="33977"/>
    <lineage>
        <taxon>Bacteria</taxon>
        <taxon>Bacillati</taxon>
        <taxon>Bacillota</taxon>
        <taxon>Bacilli</taxon>
        <taxon>Bacillales</taxon>
        <taxon>Caryophanaceae</taxon>
        <taxon>Caryophanon</taxon>
    </lineage>
</organism>
<sequence length="159" mass="17283">MSLQSVLDYFRSVNKEQDVLQLESSSATVDEAAAALQVIPARIAKTLSFKSGDDAILLVAAGDAKIDNPKFKAEFQLKPRMLDAETVVALTGHPVGGVCPFGLATDMAVYIDISLQRFDTVFPACGSRNSAIELTPEELFMHAKAVRYVDVCKDWNTTL</sequence>
<dbReference type="Gene3D" id="3.90.960.10">
    <property type="entry name" value="YbaK/aminoacyl-tRNA synthetase-associated domain"/>
    <property type="match status" value="1"/>
</dbReference>
<proteinExistence type="predicted"/>
<dbReference type="SUPFAM" id="SSF55826">
    <property type="entry name" value="YbaK/ProRS associated domain"/>
    <property type="match status" value="1"/>
</dbReference>
<dbReference type="CDD" id="cd04333">
    <property type="entry name" value="ProX_deacylase"/>
    <property type="match status" value="1"/>
</dbReference>
<dbReference type="AlphaFoldDB" id="A0A1C0YP25"/>
<name>A0A1C0YP25_9BACL</name>
<keyword evidence="3" id="KW-1185">Reference proteome</keyword>
<evidence type="ECO:0000313" key="3">
    <source>
        <dbReference type="Proteomes" id="UP000093482"/>
    </source>
</evidence>
<dbReference type="Pfam" id="PF04073">
    <property type="entry name" value="tRNA_edit"/>
    <property type="match status" value="1"/>
</dbReference>
<reference evidence="2 3" key="1">
    <citation type="submission" date="2016-07" db="EMBL/GenBank/DDBJ databases">
        <title>Caryophanon latum genome sequencing.</title>
        <authorList>
            <person name="Verma A."/>
            <person name="Pal Y."/>
            <person name="Krishnamurthi S."/>
        </authorList>
    </citation>
    <scope>NUCLEOTIDE SEQUENCE [LARGE SCALE GENOMIC DNA]</scope>
    <source>
        <strain evidence="2 3">DSM 14151</strain>
    </source>
</reference>
<feature type="domain" description="YbaK/aminoacyl-tRNA synthetase-associated" evidence="1">
    <location>
        <begin position="25"/>
        <end position="139"/>
    </location>
</feature>
<evidence type="ECO:0000313" key="2">
    <source>
        <dbReference type="EMBL" id="OCS88928.1"/>
    </source>
</evidence>
<accession>A0A1C0YP25</accession>
<dbReference type="Proteomes" id="UP000093482">
    <property type="component" value="Unassembled WGS sequence"/>
</dbReference>
<dbReference type="GO" id="GO:0002161">
    <property type="term" value="F:aminoacyl-tRNA deacylase activity"/>
    <property type="evidence" value="ECO:0007669"/>
    <property type="project" value="InterPro"/>
</dbReference>
<dbReference type="InterPro" id="IPR036754">
    <property type="entry name" value="YbaK/aa-tRNA-synt-asso_dom_sf"/>
</dbReference>
<dbReference type="OrthoDB" id="9798760at2"/>